<dbReference type="InterPro" id="IPR002810">
    <property type="entry name" value="NfeD-like_C"/>
</dbReference>
<protein>
    <recommendedName>
        <fullName evidence="2">NfeD-like C-terminal domain-containing protein</fullName>
    </recommendedName>
</protein>
<dbReference type="Gene3D" id="2.40.50.140">
    <property type="entry name" value="Nucleic acid-binding proteins"/>
    <property type="match status" value="1"/>
</dbReference>
<keyword evidence="1" id="KW-0812">Transmembrane</keyword>
<evidence type="ECO:0000259" key="2">
    <source>
        <dbReference type="Pfam" id="PF01957"/>
    </source>
</evidence>
<dbReference type="Pfam" id="PF01957">
    <property type="entry name" value="NfeD"/>
    <property type="match status" value="1"/>
</dbReference>
<comment type="caution">
    <text evidence="3">The sequence shown here is derived from an EMBL/GenBank/DDBJ whole genome shotgun (WGS) entry which is preliminary data.</text>
</comment>
<evidence type="ECO:0000256" key="1">
    <source>
        <dbReference type="SAM" id="Phobius"/>
    </source>
</evidence>
<reference evidence="3" key="1">
    <citation type="submission" date="2019-08" db="EMBL/GenBank/DDBJ databases">
        <authorList>
            <person name="Kucharzyk K."/>
            <person name="Murdoch R.W."/>
            <person name="Higgins S."/>
            <person name="Loffler F."/>
        </authorList>
    </citation>
    <scope>NUCLEOTIDE SEQUENCE</scope>
</reference>
<proteinExistence type="predicted"/>
<gene>
    <name evidence="3" type="ORF">SDC9_203083</name>
</gene>
<feature type="transmembrane region" description="Helical" evidence="1">
    <location>
        <begin position="6"/>
        <end position="24"/>
    </location>
</feature>
<feature type="domain" description="NfeD-like C-terminal" evidence="2">
    <location>
        <begin position="56"/>
        <end position="108"/>
    </location>
</feature>
<sequence length="113" mass="12439">MEMFRALMIVLGGTGMGIALIVYLSGRIGKPGFLQFAALHADQEGYISVPMEPISLVGRIGIAATDLRPSGRVNVDGEFYDAISLKGFINKGDEVAIKRYENFQLYVVRREKV</sequence>
<dbReference type="AlphaFoldDB" id="A0A645IVN8"/>
<evidence type="ECO:0000313" key="3">
    <source>
        <dbReference type="EMBL" id="MPN55401.1"/>
    </source>
</evidence>
<dbReference type="EMBL" id="VSSQ01124598">
    <property type="protein sequence ID" value="MPN55401.1"/>
    <property type="molecule type" value="Genomic_DNA"/>
</dbReference>
<organism evidence="3">
    <name type="scientific">bioreactor metagenome</name>
    <dbReference type="NCBI Taxonomy" id="1076179"/>
    <lineage>
        <taxon>unclassified sequences</taxon>
        <taxon>metagenomes</taxon>
        <taxon>ecological metagenomes</taxon>
    </lineage>
</organism>
<keyword evidence="1" id="KW-0472">Membrane</keyword>
<keyword evidence="1" id="KW-1133">Transmembrane helix</keyword>
<dbReference type="InterPro" id="IPR012340">
    <property type="entry name" value="NA-bd_OB-fold"/>
</dbReference>
<accession>A0A645IVN8</accession>
<dbReference type="SUPFAM" id="SSF141322">
    <property type="entry name" value="NfeD domain-like"/>
    <property type="match status" value="1"/>
</dbReference>
<name>A0A645IVN8_9ZZZZ</name>